<evidence type="ECO:0000256" key="8">
    <source>
        <dbReference type="ARBA" id="ARBA00023012"/>
    </source>
</evidence>
<reference evidence="16" key="1">
    <citation type="submission" date="2024-06" db="EMBL/GenBank/DDBJ databases">
        <title>Hwangdonia haimaensis gen. nov., sp. nov., a member of the family Flavobacteriaceae isolated from the haima cold seep.</title>
        <authorList>
            <person name="Li J."/>
        </authorList>
    </citation>
    <scope>NUCLEOTIDE SEQUENCE [LARGE SCALE GENOMIC DNA]</scope>
    <source>
        <strain evidence="16">SCSIO 19198</strain>
    </source>
</reference>
<feature type="domain" description="Histidine kinase" evidence="13">
    <location>
        <begin position="849"/>
        <end position="1069"/>
    </location>
</feature>
<dbReference type="SUPFAM" id="SSF52172">
    <property type="entry name" value="CheY-like"/>
    <property type="match status" value="1"/>
</dbReference>
<dbReference type="InterPro" id="IPR003661">
    <property type="entry name" value="HisK_dim/P_dom"/>
</dbReference>
<dbReference type="PANTHER" id="PTHR43547:SF2">
    <property type="entry name" value="HYBRID SIGNAL TRANSDUCTION HISTIDINE KINASE C"/>
    <property type="match status" value="1"/>
</dbReference>
<keyword evidence="6" id="KW-0418">Kinase</keyword>
<dbReference type="InterPro" id="IPR011123">
    <property type="entry name" value="Y_Y_Y"/>
</dbReference>
<dbReference type="PRINTS" id="PR00344">
    <property type="entry name" value="BCTRLSENSOR"/>
</dbReference>
<dbReference type="EC" id="2.7.13.3" evidence="2"/>
<evidence type="ECO:0000259" key="12">
    <source>
        <dbReference type="PROSITE" id="PS01124"/>
    </source>
</evidence>
<dbReference type="SMART" id="SM00387">
    <property type="entry name" value="HATPase_c"/>
    <property type="match status" value="1"/>
</dbReference>
<evidence type="ECO:0000313" key="15">
    <source>
        <dbReference type="EMBL" id="WOD42869.1"/>
    </source>
</evidence>
<keyword evidence="3 11" id="KW-0597">Phosphoprotein</keyword>
<dbReference type="Gene3D" id="2.60.40.10">
    <property type="entry name" value="Immunoglobulins"/>
    <property type="match status" value="1"/>
</dbReference>
<dbReference type="CDD" id="cd00082">
    <property type="entry name" value="HisKA"/>
    <property type="match status" value="1"/>
</dbReference>
<dbReference type="Gene3D" id="1.10.10.60">
    <property type="entry name" value="Homeodomain-like"/>
    <property type="match status" value="1"/>
</dbReference>
<dbReference type="CDD" id="cd00075">
    <property type="entry name" value="HATPase"/>
    <property type="match status" value="1"/>
</dbReference>
<dbReference type="InterPro" id="IPR036097">
    <property type="entry name" value="HisK_dim/P_sf"/>
</dbReference>
<dbReference type="InterPro" id="IPR036890">
    <property type="entry name" value="HATPase_C_sf"/>
</dbReference>
<evidence type="ECO:0000259" key="14">
    <source>
        <dbReference type="PROSITE" id="PS50110"/>
    </source>
</evidence>
<dbReference type="Pfam" id="PF00072">
    <property type="entry name" value="Response_reg"/>
    <property type="match status" value="1"/>
</dbReference>
<dbReference type="GO" id="GO:0043565">
    <property type="term" value="F:sequence-specific DNA binding"/>
    <property type="evidence" value="ECO:0007669"/>
    <property type="project" value="InterPro"/>
</dbReference>
<dbReference type="InterPro" id="IPR004358">
    <property type="entry name" value="Sig_transdc_His_kin-like_C"/>
</dbReference>
<dbReference type="FunFam" id="1.10.287.130:FF:000045">
    <property type="entry name" value="Two-component system sensor histidine kinase/response regulator"/>
    <property type="match status" value="1"/>
</dbReference>
<dbReference type="Pfam" id="PF02518">
    <property type="entry name" value="HATPase_c"/>
    <property type="match status" value="1"/>
</dbReference>
<gene>
    <name evidence="15" type="ORF">RNZ46_12805</name>
</gene>
<dbReference type="SUPFAM" id="SSF55874">
    <property type="entry name" value="ATPase domain of HSP90 chaperone/DNA topoisomerase II/histidine kinase"/>
    <property type="match status" value="1"/>
</dbReference>
<dbReference type="Gene3D" id="3.40.50.2300">
    <property type="match status" value="1"/>
</dbReference>
<dbReference type="Pfam" id="PF07494">
    <property type="entry name" value="Reg_prop"/>
    <property type="match status" value="8"/>
</dbReference>
<dbReference type="InterPro" id="IPR013783">
    <property type="entry name" value="Ig-like_fold"/>
</dbReference>
<evidence type="ECO:0000256" key="6">
    <source>
        <dbReference type="ARBA" id="ARBA00022777"/>
    </source>
</evidence>
<protein>
    <recommendedName>
        <fullName evidence="2">histidine kinase</fullName>
        <ecNumber evidence="2">2.7.13.3</ecNumber>
    </recommendedName>
</protein>
<dbReference type="InterPro" id="IPR005467">
    <property type="entry name" value="His_kinase_dom"/>
</dbReference>
<dbReference type="Pfam" id="PF12833">
    <property type="entry name" value="HTH_18"/>
    <property type="match status" value="1"/>
</dbReference>
<evidence type="ECO:0000313" key="16">
    <source>
        <dbReference type="Proteomes" id="UP001302486"/>
    </source>
</evidence>
<feature type="domain" description="Response regulatory" evidence="14">
    <location>
        <begin position="1122"/>
        <end position="1237"/>
    </location>
</feature>
<dbReference type="InterPro" id="IPR011110">
    <property type="entry name" value="Reg_prop"/>
</dbReference>
<dbReference type="InterPro" id="IPR011006">
    <property type="entry name" value="CheY-like_superfamily"/>
</dbReference>
<evidence type="ECO:0000256" key="5">
    <source>
        <dbReference type="ARBA" id="ARBA00022741"/>
    </source>
</evidence>
<dbReference type="PROSITE" id="PS50110">
    <property type="entry name" value="RESPONSE_REGULATORY"/>
    <property type="match status" value="1"/>
</dbReference>
<name>A0AA97EK04_9FLAO</name>
<evidence type="ECO:0000259" key="13">
    <source>
        <dbReference type="PROSITE" id="PS50109"/>
    </source>
</evidence>
<evidence type="ECO:0000256" key="10">
    <source>
        <dbReference type="ARBA" id="ARBA00023163"/>
    </source>
</evidence>
<comment type="catalytic activity">
    <reaction evidence="1">
        <text>ATP + protein L-histidine = ADP + protein N-phospho-L-histidine.</text>
        <dbReference type="EC" id="2.7.13.3"/>
    </reaction>
</comment>
<accession>A0AA97EK04</accession>
<dbReference type="SMART" id="SM00388">
    <property type="entry name" value="HisKA"/>
    <property type="match status" value="1"/>
</dbReference>
<dbReference type="InterPro" id="IPR009057">
    <property type="entry name" value="Homeodomain-like_sf"/>
</dbReference>
<evidence type="ECO:0000256" key="11">
    <source>
        <dbReference type="PROSITE-ProRule" id="PRU00169"/>
    </source>
</evidence>
<dbReference type="KEGG" id="hws:RNZ46_12805"/>
<keyword evidence="8" id="KW-0902">Two-component regulatory system</keyword>
<feature type="domain" description="HTH araC/xylS-type" evidence="12">
    <location>
        <begin position="1269"/>
        <end position="1368"/>
    </location>
</feature>
<dbReference type="FunFam" id="2.60.40.10:FF:000791">
    <property type="entry name" value="Two-component system sensor histidine kinase/response regulator"/>
    <property type="match status" value="1"/>
</dbReference>
<dbReference type="PANTHER" id="PTHR43547">
    <property type="entry name" value="TWO-COMPONENT HISTIDINE KINASE"/>
    <property type="match status" value="1"/>
</dbReference>
<dbReference type="Pfam" id="PF00512">
    <property type="entry name" value="HisKA"/>
    <property type="match status" value="1"/>
</dbReference>
<dbReference type="SUPFAM" id="SSF46689">
    <property type="entry name" value="Homeodomain-like"/>
    <property type="match status" value="1"/>
</dbReference>
<dbReference type="Pfam" id="PF07495">
    <property type="entry name" value="Y_Y_Y"/>
    <property type="match status" value="1"/>
</dbReference>
<keyword evidence="4" id="KW-0808">Transferase</keyword>
<dbReference type="GO" id="GO:0003700">
    <property type="term" value="F:DNA-binding transcription factor activity"/>
    <property type="evidence" value="ECO:0007669"/>
    <property type="project" value="InterPro"/>
</dbReference>
<dbReference type="FunFam" id="3.30.565.10:FF:000037">
    <property type="entry name" value="Hybrid sensor histidine kinase/response regulator"/>
    <property type="match status" value="1"/>
</dbReference>
<dbReference type="InterPro" id="IPR018060">
    <property type="entry name" value="HTH_AraC"/>
</dbReference>
<keyword evidence="16" id="KW-1185">Reference proteome</keyword>
<keyword evidence="9" id="KW-0805">Transcription regulation</keyword>
<dbReference type="GO" id="GO:0005524">
    <property type="term" value="F:ATP binding"/>
    <property type="evidence" value="ECO:0007669"/>
    <property type="project" value="UniProtKB-KW"/>
</dbReference>
<dbReference type="SUPFAM" id="SSF63829">
    <property type="entry name" value="Calcium-dependent phosphotriesterase"/>
    <property type="match status" value="2"/>
</dbReference>
<dbReference type="EMBL" id="CP136521">
    <property type="protein sequence ID" value="WOD42869.1"/>
    <property type="molecule type" value="Genomic_DNA"/>
</dbReference>
<evidence type="ECO:0000256" key="9">
    <source>
        <dbReference type="ARBA" id="ARBA00023015"/>
    </source>
</evidence>
<dbReference type="InterPro" id="IPR001789">
    <property type="entry name" value="Sig_transdc_resp-reg_receiver"/>
</dbReference>
<sequence length="1371" mass="156341">MNFKRYIALLIYSLCLCSVFSQEQERDYKALKFRNFSLQEGLSQSSVLSIIQDKKGFLWFGTRDGLNIFDGNEFKVFRHHSQDFGSLSNSFVKVLHEDAGGNLWVGTLDGLNKYNKETNTFQRYTIKTEEKRFDNFEIWSIAEDKDGFLWIGTNLGLKKFDTKKGCFVKLSGTHSDAVLFSTPVRALLVSSDQELWVKTTEHIGVYNLKTRGVKYYEYPKGTAIELNKNNVSVFYQDKDKNIWLGFKEGLSVLNKTTDLFEFFSLTAQKKRAVTDHVRSLCEDYLGNIWIGTYNGLYILDASKKTISHVVHDEKNPNSLSQNSIYKVYQDIKGDIWIGTYAGGISYYDRSFDVFQHFSSGADQTKLNYKVVSAFIEDENNNLWIGTEGGGINVYSKKTGVFTYYKNNPKNANSLSANNVKAMIQDRAGNFWIGTHDEGLNFLNPNKSPFQFKHFKNEPHNEGSLSSNRIIALYEDEQNHIWIGTSGGGLNVLNPEANTVIRIKDTLGLMGKLIYKITKSSNKNELLIGGSNGLAAININSKKISKVNYLGPDNSQISDAVISIYNDTHNNLWVGTEGDGLYRYNKDTKETLKFDTTKGLPNDVIYGIVADDANHIWLSTNYGLSRIHLKTYRIKNFNASDGLQSNEFNYGAYLKNKKGELLFGGANGFNIFDPEAITENTFVPPVTITEFKVNNKPYLNISDSIQHITLKHNQNVFNFDFVALSFSQPDKNQYAYKLEGFDTEWNYIGNKKSATYTNLDSGDYVFKVKASNNDGLWNEKGAAMSLTILPAPWLTWWAYLFYAVLLTTIILMVRKYSLIRIRERNELKQERLEKERIEEVNKLKLELFTNISHDFRTPLTLILGPLERLLKRDDLDTFVRGQHEIMYRNASTLMELINQLLDFRKNESGKLLLRASKNNIVPFVNEIKLAFNELARAKDIDFTLTSREQDIEVWFDQTKLKKIIFNLLSNAFKFTPNGGRITIEISISEKTKNLKTKRWVKLKVTDNGRGISKANKKFIFDRFYQLGERSGTGIGLSLTKNLVELHKGSIKVKSSENKGTAFSVKLPLGHAHLNKVQMVETKVLSEENKTFNIEKAAYVDKSIVEQQEQKPIETMPLDKSLSTILIVEDNVEVRTFIKSIFLKSYNVLDAENGVKAIEIAKSYDIDLIISDVMMPVMNGMELCDKIKSNIKTSHIPVILLTAKTSQENQKSGFQLGADAYITKPFDAHILEVRVVNLLKSRKNLINKFKKDIILQPKELTVTSADEKFLKKAIRIVESNISNPEFSIASFIDEMGTSRSVLYRKLKALTDQSISEFIKTIKLKRAGQLISKSDMNISEIAYDLGFNDLKHFRKSFKKQFNVLPSQYRESHSD</sequence>
<dbReference type="Proteomes" id="UP001302486">
    <property type="component" value="Chromosome"/>
</dbReference>
<evidence type="ECO:0000256" key="7">
    <source>
        <dbReference type="ARBA" id="ARBA00022840"/>
    </source>
</evidence>
<dbReference type="GO" id="GO:0000155">
    <property type="term" value="F:phosphorelay sensor kinase activity"/>
    <property type="evidence" value="ECO:0007669"/>
    <property type="project" value="InterPro"/>
</dbReference>
<dbReference type="RefSeq" id="WP_316982560.1">
    <property type="nucleotide sequence ID" value="NZ_CP136521.1"/>
</dbReference>
<evidence type="ECO:0000256" key="2">
    <source>
        <dbReference type="ARBA" id="ARBA00012438"/>
    </source>
</evidence>
<dbReference type="PROSITE" id="PS50109">
    <property type="entry name" value="HIS_KIN"/>
    <property type="match status" value="1"/>
</dbReference>
<keyword evidence="5" id="KW-0547">Nucleotide-binding</keyword>
<proteinExistence type="predicted"/>
<keyword evidence="7" id="KW-0067">ATP-binding</keyword>
<dbReference type="InterPro" id="IPR003594">
    <property type="entry name" value="HATPase_dom"/>
</dbReference>
<dbReference type="SMART" id="SM00342">
    <property type="entry name" value="HTH_ARAC"/>
    <property type="match status" value="1"/>
</dbReference>
<dbReference type="Gene3D" id="1.10.287.130">
    <property type="match status" value="1"/>
</dbReference>
<dbReference type="Gene3D" id="3.30.565.10">
    <property type="entry name" value="Histidine kinase-like ATPase, C-terminal domain"/>
    <property type="match status" value="1"/>
</dbReference>
<dbReference type="Gene3D" id="2.130.10.10">
    <property type="entry name" value="YVTN repeat-like/Quinoprotein amine dehydrogenase"/>
    <property type="match status" value="2"/>
</dbReference>
<evidence type="ECO:0000256" key="1">
    <source>
        <dbReference type="ARBA" id="ARBA00000085"/>
    </source>
</evidence>
<keyword evidence="10" id="KW-0804">Transcription</keyword>
<dbReference type="PROSITE" id="PS01124">
    <property type="entry name" value="HTH_ARAC_FAMILY_2"/>
    <property type="match status" value="1"/>
</dbReference>
<organism evidence="15 16">
    <name type="scientific">Hwangdonia lutea</name>
    <dbReference type="NCBI Taxonomy" id="3075823"/>
    <lineage>
        <taxon>Bacteria</taxon>
        <taxon>Pseudomonadati</taxon>
        <taxon>Bacteroidota</taxon>
        <taxon>Flavobacteriia</taxon>
        <taxon>Flavobacteriales</taxon>
        <taxon>Flavobacteriaceae</taxon>
        <taxon>Hwangdonia</taxon>
    </lineage>
</organism>
<dbReference type="InterPro" id="IPR015943">
    <property type="entry name" value="WD40/YVTN_repeat-like_dom_sf"/>
</dbReference>
<dbReference type="SMART" id="SM00448">
    <property type="entry name" value="REC"/>
    <property type="match status" value="1"/>
</dbReference>
<dbReference type="FunFam" id="3.40.50.2300:FF:000138">
    <property type="entry name" value="Two-component system sensor histidine kinase/response regulator"/>
    <property type="match status" value="1"/>
</dbReference>
<evidence type="ECO:0000256" key="3">
    <source>
        <dbReference type="ARBA" id="ARBA00022553"/>
    </source>
</evidence>
<evidence type="ECO:0000256" key="4">
    <source>
        <dbReference type="ARBA" id="ARBA00022679"/>
    </source>
</evidence>
<feature type="modified residue" description="4-aspartylphosphate" evidence="11">
    <location>
        <position position="1170"/>
    </location>
</feature>
<dbReference type="SUPFAM" id="SSF47384">
    <property type="entry name" value="Homodimeric domain of signal transducing histidine kinase"/>
    <property type="match status" value="1"/>
</dbReference>
<dbReference type="CDD" id="cd17574">
    <property type="entry name" value="REC_OmpR"/>
    <property type="match status" value="1"/>
</dbReference>